<keyword evidence="1" id="KW-0472">Membrane</keyword>
<dbReference type="Proteomes" id="UP000069632">
    <property type="component" value="Unassembled WGS sequence"/>
</dbReference>
<evidence type="ECO:0000313" key="2">
    <source>
        <dbReference type="EMBL" id="CZE46365.1"/>
    </source>
</evidence>
<dbReference type="EMBL" id="FIZP01000001">
    <property type="protein sequence ID" value="CZE46365.1"/>
    <property type="molecule type" value="Genomic_DNA"/>
</dbReference>
<keyword evidence="1" id="KW-0812">Transmembrane</keyword>
<evidence type="ECO:0000256" key="1">
    <source>
        <dbReference type="SAM" id="Phobius"/>
    </source>
</evidence>
<name>A0A128EBN2_9BACT</name>
<dbReference type="RefSeq" id="WP_075494296.1">
    <property type="nucleotide sequence ID" value="NZ_CP053844.1"/>
</dbReference>
<proteinExistence type="predicted"/>
<keyword evidence="1" id="KW-1133">Transmembrane helix</keyword>
<keyword evidence="3" id="KW-1185">Reference proteome</keyword>
<feature type="transmembrane region" description="Helical" evidence="1">
    <location>
        <begin position="14"/>
        <end position="33"/>
    </location>
</feature>
<evidence type="ECO:0000313" key="3">
    <source>
        <dbReference type="Proteomes" id="UP000069632"/>
    </source>
</evidence>
<sequence>MGEFFMSAITYMDYVTIIFAFATMFAVFWQWYFRRKDNNEITIYIDKDGEKNELPIKILRKNISRAEVFGILGALHTGQQWSIKYTSTVEFMQDILQIQLYKKDFLEIKLTSNDNFQTDIDYL</sequence>
<accession>A0A128EBN2</accession>
<protein>
    <submittedName>
        <fullName evidence="2">Uncharacterized protein</fullName>
    </submittedName>
</protein>
<organism evidence="2 3">
    <name type="scientific">Campylobacter geochelonis</name>
    <dbReference type="NCBI Taxonomy" id="1780362"/>
    <lineage>
        <taxon>Bacteria</taxon>
        <taxon>Pseudomonadati</taxon>
        <taxon>Campylobacterota</taxon>
        <taxon>Epsilonproteobacteria</taxon>
        <taxon>Campylobacterales</taxon>
        <taxon>Campylobacteraceae</taxon>
        <taxon>Campylobacter</taxon>
    </lineage>
</organism>
<dbReference type="OrthoDB" id="9987499at2"/>
<dbReference type="AlphaFoldDB" id="A0A128EBN2"/>
<reference evidence="2 3" key="1">
    <citation type="submission" date="2016-02" db="EMBL/GenBank/DDBJ databases">
        <authorList>
            <consortium name="Pathogen Informatics"/>
        </authorList>
    </citation>
    <scope>NUCLEOTIDE SEQUENCE [LARGE SCALE GENOMIC DNA]</scope>
    <source>
        <strain evidence="2 3">RC20</strain>
    </source>
</reference>
<gene>
    <name evidence="2" type="ORF">ERS672216_00329</name>
</gene>